<feature type="compositionally biased region" description="Low complexity" evidence="1">
    <location>
        <begin position="161"/>
        <end position="170"/>
    </location>
</feature>
<feature type="compositionally biased region" description="Basic and acidic residues" evidence="1">
    <location>
        <begin position="172"/>
        <end position="189"/>
    </location>
</feature>
<reference evidence="3" key="1">
    <citation type="journal article" date="2021" name="Nat. Commun.">
        <title>Genetic determinants of endophytism in the Arabidopsis root mycobiome.</title>
        <authorList>
            <person name="Mesny F."/>
            <person name="Miyauchi S."/>
            <person name="Thiergart T."/>
            <person name="Pickel B."/>
            <person name="Atanasova L."/>
            <person name="Karlsson M."/>
            <person name="Huettel B."/>
            <person name="Barry K.W."/>
            <person name="Haridas S."/>
            <person name="Chen C."/>
            <person name="Bauer D."/>
            <person name="Andreopoulos W."/>
            <person name="Pangilinan J."/>
            <person name="LaButti K."/>
            <person name="Riley R."/>
            <person name="Lipzen A."/>
            <person name="Clum A."/>
            <person name="Drula E."/>
            <person name="Henrissat B."/>
            <person name="Kohler A."/>
            <person name="Grigoriev I.V."/>
            <person name="Martin F.M."/>
            <person name="Hacquard S."/>
        </authorList>
    </citation>
    <scope>NUCLEOTIDE SEQUENCE</scope>
    <source>
        <strain evidence="3">MPI-CAGE-CH-0243</strain>
    </source>
</reference>
<feature type="transmembrane region" description="Helical" evidence="2">
    <location>
        <begin position="96"/>
        <end position="117"/>
    </location>
</feature>
<comment type="caution">
    <text evidence="3">The sequence shown here is derived from an EMBL/GenBank/DDBJ whole genome shotgun (WGS) entry which is preliminary data.</text>
</comment>
<feature type="compositionally biased region" description="Pro residues" evidence="1">
    <location>
        <begin position="204"/>
        <end position="219"/>
    </location>
</feature>
<feature type="compositionally biased region" description="Basic and acidic residues" evidence="1">
    <location>
        <begin position="148"/>
        <end position="157"/>
    </location>
</feature>
<keyword evidence="2" id="KW-0812">Transmembrane</keyword>
<feature type="compositionally biased region" description="Polar residues" evidence="1">
    <location>
        <begin position="235"/>
        <end position="250"/>
    </location>
</feature>
<dbReference type="EMBL" id="JAGMWT010000002">
    <property type="protein sequence ID" value="KAH7134886.1"/>
    <property type="molecule type" value="Genomic_DNA"/>
</dbReference>
<evidence type="ECO:0000256" key="2">
    <source>
        <dbReference type="SAM" id="Phobius"/>
    </source>
</evidence>
<gene>
    <name evidence="3" type="ORF">B0J11DRAFT_517141</name>
</gene>
<evidence type="ECO:0000256" key="1">
    <source>
        <dbReference type="SAM" id="MobiDB-lite"/>
    </source>
</evidence>
<name>A0A9P9ED09_9PLEO</name>
<keyword evidence="2" id="KW-0472">Membrane</keyword>
<dbReference type="Proteomes" id="UP000700596">
    <property type="component" value="Unassembled WGS sequence"/>
</dbReference>
<dbReference type="AlphaFoldDB" id="A0A9P9ED09"/>
<sequence length="318" mass="35828">MHYFHPAISVKFGSPSWPPSYHRPFQLTCRSTLEASRSYSKPKFHFSPFQILSSSFSFWLRTSTSKGGCLKMLLTAITPISSSLSIRTKNKFHFRVLSILALIAIIYILVIHLVLVLRRPDVISTPDLNFNSNTNSGSHAISHTIESTTKHDQKATDDSIPNSHPTNEENTTTEHESTPNSDPKPEHISIPKSNSTSHSNWTQPPQPPSPPKPHPPTPDPKTNSLIQVLLFPHADQNNPHSDPSTINPSLFHSDENTPEFTSESLEAMRHVWELMDEKERHKFDVPQDGRLMRFFKGAIAKVKAWFRKGRGSDAIDGM</sequence>
<feature type="compositionally biased region" description="Polar residues" evidence="1">
    <location>
        <begin position="191"/>
        <end position="203"/>
    </location>
</feature>
<evidence type="ECO:0000313" key="4">
    <source>
        <dbReference type="Proteomes" id="UP000700596"/>
    </source>
</evidence>
<keyword evidence="4" id="KW-1185">Reference proteome</keyword>
<organism evidence="3 4">
    <name type="scientific">Dendryphion nanum</name>
    <dbReference type="NCBI Taxonomy" id="256645"/>
    <lineage>
        <taxon>Eukaryota</taxon>
        <taxon>Fungi</taxon>
        <taxon>Dikarya</taxon>
        <taxon>Ascomycota</taxon>
        <taxon>Pezizomycotina</taxon>
        <taxon>Dothideomycetes</taxon>
        <taxon>Pleosporomycetidae</taxon>
        <taxon>Pleosporales</taxon>
        <taxon>Torulaceae</taxon>
        <taxon>Dendryphion</taxon>
    </lineage>
</organism>
<proteinExistence type="predicted"/>
<accession>A0A9P9ED09</accession>
<protein>
    <submittedName>
        <fullName evidence="3">Uncharacterized protein</fullName>
    </submittedName>
</protein>
<feature type="region of interest" description="Disordered" evidence="1">
    <location>
        <begin position="145"/>
        <end position="257"/>
    </location>
</feature>
<evidence type="ECO:0000313" key="3">
    <source>
        <dbReference type="EMBL" id="KAH7134886.1"/>
    </source>
</evidence>
<keyword evidence="2" id="KW-1133">Transmembrane helix</keyword>